<organism evidence="1 2">
    <name type="scientific">Cribrihabitans marinus</name>
    <dbReference type="NCBI Taxonomy" id="1227549"/>
    <lineage>
        <taxon>Bacteria</taxon>
        <taxon>Pseudomonadati</taxon>
        <taxon>Pseudomonadota</taxon>
        <taxon>Alphaproteobacteria</taxon>
        <taxon>Rhodobacterales</taxon>
        <taxon>Paracoccaceae</taxon>
        <taxon>Cribrihabitans</taxon>
    </lineage>
</organism>
<dbReference type="Gene3D" id="3.40.50.300">
    <property type="entry name" value="P-loop containing nucleotide triphosphate hydrolases"/>
    <property type="match status" value="1"/>
</dbReference>
<accession>A0A1H6SH99</accession>
<dbReference type="Proteomes" id="UP000199379">
    <property type="component" value="Unassembled WGS sequence"/>
</dbReference>
<dbReference type="EMBL" id="FNYD01000002">
    <property type="protein sequence ID" value="SEI67253.1"/>
    <property type="molecule type" value="Genomic_DNA"/>
</dbReference>
<dbReference type="AlphaFoldDB" id="A0A1H6SH99"/>
<protein>
    <recommendedName>
        <fullName evidence="3">Sulfotransferase family protein</fullName>
    </recommendedName>
</protein>
<dbReference type="STRING" id="1227549.SAMN05444007_102103"/>
<dbReference type="SUPFAM" id="SSF52540">
    <property type="entry name" value="P-loop containing nucleoside triphosphate hydrolases"/>
    <property type="match status" value="1"/>
</dbReference>
<keyword evidence="2" id="KW-1185">Reference proteome</keyword>
<name>A0A1H6SH99_9RHOB</name>
<proteinExistence type="predicted"/>
<reference evidence="1 2" key="1">
    <citation type="submission" date="2016-10" db="EMBL/GenBank/DDBJ databases">
        <authorList>
            <person name="de Groot N.N."/>
        </authorList>
    </citation>
    <scope>NUCLEOTIDE SEQUENCE [LARGE SCALE GENOMIC DNA]</scope>
    <source>
        <strain evidence="1 2">DSM 29340</strain>
    </source>
</reference>
<evidence type="ECO:0000313" key="1">
    <source>
        <dbReference type="EMBL" id="SEI67253.1"/>
    </source>
</evidence>
<dbReference type="OrthoDB" id="7687351at2"/>
<evidence type="ECO:0008006" key="3">
    <source>
        <dbReference type="Google" id="ProtNLM"/>
    </source>
</evidence>
<dbReference type="RefSeq" id="WP_092362411.1">
    <property type="nucleotide sequence ID" value="NZ_BMGV01000002.1"/>
</dbReference>
<gene>
    <name evidence="1" type="ORF">SAMN05444007_102103</name>
</gene>
<evidence type="ECO:0000313" key="2">
    <source>
        <dbReference type="Proteomes" id="UP000199379"/>
    </source>
</evidence>
<dbReference type="InterPro" id="IPR027417">
    <property type="entry name" value="P-loop_NTPase"/>
</dbReference>
<sequence>MQIYLRQNLVFLAVPKTGTTAVEMALRKHADIVFAKSRKHLTAGQYHRKVAPMLEDLWQARPERMAVMREPVEQIRSWFRYRARQAKRSGPLSTEGLSFDDFVRDVIRPDPPPHAAIGSQLRFLSLADGSVPVDHLFAYEAQPRILAFLRARFGADLDIAPRNVSPQVHAPLSPEVEQALRAARADEFALHERLRAAGGYLQPSSG</sequence>